<evidence type="ECO:0000256" key="1">
    <source>
        <dbReference type="ARBA" id="ARBA00004651"/>
    </source>
</evidence>
<feature type="transmembrane region" description="Helical" evidence="8">
    <location>
        <begin position="159"/>
        <end position="178"/>
    </location>
</feature>
<organism evidence="9">
    <name type="scientific">uncultured Solirubrobacteraceae bacterium</name>
    <dbReference type="NCBI Taxonomy" id="1162706"/>
    <lineage>
        <taxon>Bacteria</taxon>
        <taxon>Bacillati</taxon>
        <taxon>Actinomycetota</taxon>
        <taxon>Thermoleophilia</taxon>
        <taxon>Solirubrobacterales</taxon>
        <taxon>Solirubrobacteraceae</taxon>
        <taxon>environmental samples</taxon>
    </lineage>
</organism>
<feature type="transmembrane region" description="Helical" evidence="8">
    <location>
        <begin position="59"/>
        <end position="80"/>
    </location>
</feature>
<keyword evidence="7 8" id="KW-0472">Membrane</keyword>
<dbReference type="Pfam" id="PF03547">
    <property type="entry name" value="Mem_trans"/>
    <property type="match status" value="1"/>
</dbReference>
<evidence type="ECO:0000256" key="7">
    <source>
        <dbReference type="ARBA" id="ARBA00023136"/>
    </source>
</evidence>
<sequence>MLWVVLAVVGSAWAGVATERRWGARARSATGRALEILLYTLFPLITFCGVNRLELSTGVGIGLALGYVALGVATLGAWVLGRRVLRLDRPALGAVLCAALVANTGYLGLPLSAAVLGTDQLGPAIAYDALVSAPAVLLFGFGVGAAFGTKAGEGFRERARSFVLRNPPGLALVVALIVPDSAVPDAVIDAGRVAALGLAPIGFFILGVHLRHEAADGTFSFPPPLTRPVAAAVGVRLTLAPAVMLLADAVLLDLPPSYLLQAAMPCGINCLVVAHVYGLDLKLAAAAVAWSSALVVGVASVVALV</sequence>
<dbReference type="InterPro" id="IPR004776">
    <property type="entry name" value="Mem_transp_PIN-like"/>
</dbReference>
<accession>A0A6J4S863</accession>
<name>A0A6J4S863_9ACTN</name>
<evidence type="ECO:0000256" key="8">
    <source>
        <dbReference type="SAM" id="Phobius"/>
    </source>
</evidence>
<keyword evidence="4" id="KW-1003">Cell membrane</keyword>
<evidence type="ECO:0000256" key="4">
    <source>
        <dbReference type="ARBA" id="ARBA00022475"/>
    </source>
</evidence>
<feature type="transmembrane region" description="Helical" evidence="8">
    <location>
        <begin position="284"/>
        <end position="304"/>
    </location>
</feature>
<feature type="transmembrane region" description="Helical" evidence="8">
    <location>
        <begin position="92"/>
        <end position="113"/>
    </location>
</feature>
<keyword evidence="6 8" id="KW-1133">Transmembrane helix</keyword>
<feature type="transmembrane region" description="Helical" evidence="8">
    <location>
        <begin position="125"/>
        <end position="147"/>
    </location>
</feature>
<dbReference type="PANTHER" id="PTHR36838">
    <property type="entry name" value="AUXIN EFFLUX CARRIER FAMILY PROTEIN"/>
    <property type="match status" value="1"/>
</dbReference>
<dbReference type="GO" id="GO:0055085">
    <property type="term" value="P:transmembrane transport"/>
    <property type="evidence" value="ECO:0007669"/>
    <property type="project" value="InterPro"/>
</dbReference>
<feature type="transmembrane region" description="Helical" evidence="8">
    <location>
        <begin position="258"/>
        <end position="277"/>
    </location>
</feature>
<dbReference type="InterPro" id="IPR038770">
    <property type="entry name" value="Na+/solute_symporter_sf"/>
</dbReference>
<evidence type="ECO:0000313" key="9">
    <source>
        <dbReference type="EMBL" id="CAA9485181.1"/>
    </source>
</evidence>
<keyword evidence="3" id="KW-0813">Transport</keyword>
<feature type="transmembrane region" description="Helical" evidence="8">
    <location>
        <begin position="190"/>
        <end position="208"/>
    </location>
</feature>
<evidence type="ECO:0000256" key="3">
    <source>
        <dbReference type="ARBA" id="ARBA00022448"/>
    </source>
</evidence>
<dbReference type="AlphaFoldDB" id="A0A6J4S863"/>
<comment type="similarity">
    <text evidence="2">Belongs to the auxin efflux carrier (TC 2.A.69) family.</text>
</comment>
<dbReference type="GO" id="GO:0005886">
    <property type="term" value="C:plasma membrane"/>
    <property type="evidence" value="ECO:0007669"/>
    <property type="project" value="UniProtKB-SubCell"/>
</dbReference>
<comment type="subcellular location">
    <subcellularLocation>
        <location evidence="1">Cell membrane</location>
        <topology evidence="1">Multi-pass membrane protein</topology>
    </subcellularLocation>
</comment>
<feature type="transmembrane region" description="Helical" evidence="8">
    <location>
        <begin position="229"/>
        <end position="252"/>
    </location>
</feature>
<evidence type="ECO:0000256" key="5">
    <source>
        <dbReference type="ARBA" id="ARBA00022692"/>
    </source>
</evidence>
<evidence type="ECO:0000256" key="6">
    <source>
        <dbReference type="ARBA" id="ARBA00022989"/>
    </source>
</evidence>
<dbReference type="Gene3D" id="1.20.1530.20">
    <property type="match status" value="1"/>
</dbReference>
<reference evidence="9" key="1">
    <citation type="submission" date="2020-02" db="EMBL/GenBank/DDBJ databases">
        <authorList>
            <person name="Meier V. D."/>
        </authorList>
    </citation>
    <scope>NUCLEOTIDE SEQUENCE</scope>
    <source>
        <strain evidence="9">AVDCRST_MAG53</strain>
    </source>
</reference>
<evidence type="ECO:0000256" key="2">
    <source>
        <dbReference type="ARBA" id="ARBA00010145"/>
    </source>
</evidence>
<evidence type="ECO:0008006" key="10">
    <source>
        <dbReference type="Google" id="ProtNLM"/>
    </source>
</evidence>
<protein>
    <recommendedName>
        <fullName evidence="10">Auxin efflux carrier family protein</fullName>
    </recommendedName>
</protein>
<dbReference type="EMBL" id="CADCVR010000030">
    <property type="protein sequence ID" value="CAA9485181.1"/>
    <property type="molecule type" value="Genomic_DNA"/>
</dbReference>
<proteinExistence type="inferred from homology"/>
<keyword evidence="5 8" id="KW-0812">Transmembrane</keyword>
<gene>
    <name evidence="9" type="ORF">AVDCRST_MAG53-940</name>
</gene>
<dbReference type="PANTHER" id="PTHR36838:SF3">
    <property type="entry name" value="TRANSPORTER AUXIN EFFLUX CARRIER EC FAMILY"/>
    <property type="match status" value="1"/>
</dbReference>